<sequence length="131" mass="13877">MEWDLKMPPWDFPELDQNACQSNLSSVVGSSGALDGSVDLKLGDLGLAATWGAERSLGGVGAAAIAGTRHGEAAAAAAGRRRPERFVPGGWLQKRSEQLQGVSQAAQSLRGAFENSHCVGWWPRTEILSTM</sequence>
<protein>
    <submittedName>
        <fullName evidence="1">Uncharacterized protein</fullName>
    </submittedName>
</protein>
<dbReference type="OrthoDB" id="1841988at2759"/>
<keyword evidence="2" id="KW-1185">Reference proteome</keyword>
<comment type="caution">
    <text evidence="1">The sequence shown here is derived from an EMBL/GenBank/DDBJ whole genome shotgun (WGS) entry which is preliminary data.</text>
</comment>
<proteinExistence type="predicted"/>
<evidence type="ECO:0000313" key="2">
    <source>
        <dbReference type="Proteomes" id="UP000636800"/>
    </source>
</evidence>
<dbReference type="AlphaFoldDB" id="A0A835Q838"/>
<organism evidence="1 2">
    <name type="scientific">Vanilla planifolia</name>
    <name type="common">Vanilla</name>
    <dbReference type="NCBI Taxonomy" id="51239"/>
    <lineage>
        <taxon>Eukaryota</taxon>
        <taxon>Viridiplantae</taxon>
        <taxon>Streptophyta</taxon>
        <taxon>Embryophyta</taxon>
        <taxon>Tracheophyta</taxon>
        <taxon>Spermatophyta</taxon>
        <taxon>Magnoliopsida</taxon>
        <taxon>Liliopsida</taxon>
        <taxon>Asparagales</taxon>
        <taxon>Orchidaceae</taxon>
        <taxon>Vanilloideae</taxon>
        <taxon>Vanilleae</taxon>
        <taxon>Vanilla</taxon>
    </lineage>
</organism>
<gene>
    <name evidence="1" type="ORF">HPP92_020262</name>
</gene>
<reference evidence="1 2" key="1">
    <citation type="journal article" date="2020" name="Nat. Food">
        <title>A phased Vanilla planifolia genome enables genetic improvement of flavour and production.</title>
        <authorList>
            <person name="Hasing T."/>
            <person name="Tang H."/>
            <person name="Brym M."/>
            <person name="Khazi F."/>
            <person name="Huang T."/>
            <person name="Chambers A.H."/>
        </authorList>
    </citation>
    <scope>NUCLEOTIDE SEQUENCE [LARGE SCALE GENOMIC DNA]</scope>
    <source>
        <tissue evidence="1">Leaf</tissue>
    </source>
</reference>
<accession>A0A835Q838</accession>
<dbReference type="EMBL" id="JADCNL010000010">
    <property type="protein sequence ID" value="KAG0464193.1"/>
    <property type="molecule type" value="Genomic_DNA"/>
</dbReference>
<dbReference type="Proteomes" id="UP000636800">
    <property type="component" value="Chromosome 10"/>
</dbReference>
<evidence type="ECO:0000313" key="1">
    <source>
        <dbReference type="EMBL" id="KAG0464193.1"/>
    </source>
</evidence>
<name>A0A835Q838_VANPL</name>